<dbReference type="InterPro" id="IPR004843">
    <property type="entry name" value="Calcineurin-like_PHP"/>
</dbReference>
<evidence type="ECO:0000256" key="1">
    <source>
        <dbReference type="ARBA" id="ARBA00022723"/>
    </source>
</evidence>
<organism evidence="4 5">
    <name type="scientific">Sorangium cellulosum</name>
    <name type="common">Polyangium cellulosum</name>
    <dbReference type="NCBI Taxonomy" id="56"/>
    <lineage>
        <taxon>Bacteria</taxon>
        <taxon>Pseudomonadati</taxon>
        <taxon>Myxococcota</taxon>
        <taxon>Polyangia</taxon>
        <taxon>Polyangiales</taxon>
        <taxon>Polyangiaceae</taxon>
        <taxon>Sorangium</taxon>
    </lineage>
</organism>
<sequence>MRPPAPPSITRRTFLRSAAAGAVGLGAADGFLIEPRWLEITRHDVHVAGLPRSLDGFTIAQLTDVHLTSIGGLHESLFAAVQKVAPQLVVLTGDVIDAEASLGALTGLCKGLEGSGRKVLATLGNWEHWGKVPVERLDEAYARGGARLLGNEHTRLPEGLVVAATDDFCSGHHDVVPALRHLPEGPARLFLTHAPGLLDEVPPGAPRFDLALSGHTHGGQVRPLGFSLAVPPGSGRFVAGPYETRVGPAYVSRGIGTSVVPARFLCRPELPVFRLVQG</sequence>
<dbReference type="GO" id="GO:0009245">
    <property type="term" value="P:lipid A biosynthetic process"/>
    <property type="evidence" value="ECO:0007669"/>
    <property type="project" value="TreeGrafter"/>
</dbReference>
<dbReference type="InterPro" id="IPR029052">
    <property type="entry name" value="Metallo-depent_PP-like"/>
</dbReference>
<evidence type="ECO:0000313" key="5">
    <source>
        <dbReference type="Proteomes" id="UP000075260"/>
    </source>
</evidence>
<dbReference type="PROSITE" id="PS51318">
    <property type="entry name" value="TAT"/>
    <property type="match status" value="1"/>
</dbReference>
<dbReference type="InterPro" id="IPR051158">
    <property type="entry name" value="Metallophosphoesterase_sf"/>
</dbReference>
<keyword evidence="2" id="KW-0378">Hydrolase</keyword>
<dbReference type="PANTHER" id="PTHR31302">
    <property type="entry name" value="TRANSMEMBRANE PROTEIN WITH METALLOPHOSPHOESTERASE DOMAIN-RELATED"/>
    <property type="match status" value="1"/>
</dbReference>
<protein>
    <recommendedName>
        <fullName evidence="3">Calcineurin-like phosphoesterase domain-containing protein</fullName>
    </recommendedName>
</protein>
<dbReference type="RefSeq" id="WP_061606649.1">
    <property type="nucleotide sequence ID" value="NZ_JEMA01000298.1"/>
</dbReference>
<name>A0A150QWQ6_SORCE</name>
<evidence type="ECO:0000259" key="3">
    <source>
        <dbReference type="Pfam" id="PF00149"/>
    </source>
</evidence>
<keyword evidence="1" id="KW-0479">Metal-binding</keyword>
<dbReference type="SUPFAM" id="SSF56300">
    <property type="entry name" value="Metallo-dependent phosphatases"/>
    <property type="match status" value="1"/>
</dbReference>
<dbReference type="OrthoDB" id="9780884at2"/>
<dbReference type="Gene3D" id="3.60.21.10">
    <property type="match status" value="1"/>
</dbReference>
<evidence type="ECO:0000256" key="2">
    <source>
        <dbReference type="ARBA" id="ARBA00022801"/>
    </source>
</evidence>
<dbReference type="GO" id="GO:0008758">
    <property type="term" value="F:UDP-2,3-diacylglucosamine hydrolase activity"/>
    <property type="evidence" value="ECO:0007669"/>
    <property type="project" value="TreeGrafter"/>
</dbReference>
<dbReference type="Pfam" id="PF00149">
    <property type="entry name" value="Metallophos"/>
    <property type="match status" value="1"/>
</dbReference>
<proteinExistence type="predicted"/>
<feature type="domain" description="Calcineurin-like phosphoesterase" evidence="3">
    <location>
        <begin position="58"/>
        <end position="218"/>
    </location>
</feature>
<dbReference type="Proteomes" id="UP000075260">
    <property type="component" value="Unassembled WGS sequence"/>
</dbReference>
<comment type="caution">
    <text evidence="4">The sequence shown here is derived from an EMBL/GenBank/DDBJ whole genome shotgun (WGS) entry which is preliminary data.</text>
</comment>
<dbReference type="AlphaFoldDB" id="A0A150QWQ6"/>
<gene>
    <name evidence="4" type="ORF">BE15_30980</name>
</gene>
<dbReference type="GO" id="GO:0046872">
    <property type="term" value="F:metal ion binding"/>
    <property type="evidence" value="ECO:0007669"/>
    <property type="project" value="UniProtKB-KW"/>
</dbReference>
<reference evidence="4 5" key="1">
    <citation type="submission" date="2014-02" db="EMBL/GenBank/DDBJ databases">
        <title>The small core and large imbalanced accessory genome model reveals a collaborative survival strategy of Sorangium cellulosum strains in nature.</title>
        <authorList>
            <person name="Han K."/>
            <person name="Peng R."/>
            <person name="Blom J."/>
            <person name="Li Y.-Z."/>
        </authorList>
    </citation>
    <scope>NUCLEOTIDE SEQUENCE [LARGE SCALE GENOMIC DNA]</scope>
    <source>
        <strain evidence="4 5">So0008-312</strain>
    </source>
</reference>
<dbReference type="EMBL" id="JEMA01000298">
    <property type="protein sequence ID" value="KYF72016.1"/>
    <property type="molecule type" value="Genomic_DNA"/>
</dbReference>
<evidence type="ECO:0000313" key="4">
    <source>
        <dbReference type="EMBL" id="KYF72016.1"/>
    </source>
</evidence>
<dbReference type="PANTHER" id="PTHR31302:SF31">
    <property type="entry name" value="PHOSPHODIESTERASE YAEI"/>
    <property type="match status" value="1"/>
</dbReference>
<accession>A0A150QWQ6</accession>
<dbReference type="GO" id="GO:0016020">
    <property type="term" value="C:membrane"/>
    <property type="evidence" value="ECO:0007669"/>
    <property type="project" value="GOC"/>
</dbReference>
<dbReference type="InterPro" id="IPR006311">
    <property type="entry name" value="TAT_signal"/>
</dbReference>